<evidence type="ECO:0000313" key="1">
    <source>
        <dbReference type="EMBL" id="MFC4553842.1"/>
    </source>
</evidence>
<keyword evidence="2" id="KW-1185">Reference proteome</keyword>
<sequence length="334" mass="37095">MTSGLVFTRDLGASVIRSASRDGFTRVRRGAYMHLPEDLQRWERDHALALARCQAAAAQLRTDAVFSHQTAALLHGWELWRVDEHTHLIQPARPNSSGDRGLVRHFTELPSADRTVVRGVPVTSIERTILDCAGSLHPKEALVVVDSAFRSVSGLDQRASDDGRRTMEQLRTTLLARLADRRGSRGIVQARAVIRAANGLAESPGESSLRWIVVSRGVPPPVLQIPVQTRAGLFFSDLGWRLDDGLVVLCEYDGMVKYRDLARGAPGRVVEREKAREDALRETGARVLRFTQRDLLDPAVTFERIRSALPPSMWVNARPVPGLVPIPRPRQAPR</sequence>
<name>A0ABV9D655_9MICO</name>
<dbReference type="EMBL" id="JBHSGF010000001">
    <property type="protein sequence ID" value="MFC4553842.1"/>
    <property type="molecule type" value="Genomic_DNA"/>
</dbReference>
<evidence type="ECO:0008006" key="3">
    <source>
        <dbReference type="Google" id="ProtNLM"/>
    </source>
</evidence>
<comment type="caution">
    <text evidence="1">The sequence shown here is derived from an EMBL/GenBank/DDBJ whole genome shotgun (WGS) entry which is preliminary data.</text>
</comment>
<reference evidence="2" key="1">
    <citation type="journal article" date="2019" name="Int. J. Syst. Evol. Microbiol.">
        <title>The Global Catalogue of Microorganisms (GCM) 10K type strain sequencing project: providing services to taxonomists for standard genome sequencing and annotation.</title>
        <authorList>
            <consortium name="The Broad Institute Genomics Platform"/>
            <consortium name="The Broad Institute Genome Sequencing Center for Infectious Disease"/>
            <person name="Wu L."/>
            <person name="Ma J."/>
        </authorList>
    </citation>
    <scope>NUCLEOTIDE SEQUENCE [LARGE SCALE GENOMIC DNA]</scope>
    <source>
        <strain evidence="2">JCM 3369</strain>
    </source>
</reference>
<accession>A0ABV9D655</accession>
<gene>
    <name evidence="1" type="ORF">ACFO3F_01155</name>
</gene>
<organism evidence="1 2">
    <name type="scientific">Georgenia faecalis</name>
    <dbReference type="NCBI Taxonomy" id="2483799"/>
    <lineage>
        <taxon>Bacteria</taxon>
        <taxon>Bacillati</taxon>
        <taxon>Actinomycetota</taxon>
        <taxon>Actinomycetes</taxon>
        <taxon>Micrococcales</taxon>
        <taxon>Bogoriellaceae</taxon>
        <taxon>Georgenia</taxon>
    </lineage>
</organism>
<evidence type="ECO:0000313" key="2">
    <source>
        <dbReference type="Proteomes" id="UP001595955"/>
    </source>
</evidence>
<proteinExistence type="predicted"/>
<protein>
    <recommendedName>
        <fullName evidence="3">DUF559 domain-containing protein</fullName>
    </recommendedName>
</protein>
<dbReference type="RefSeq" id="WP_164471277.1">
    <property type="nucleotide sequence ID" value="NZ_CP033325.1"/>
</dbReference>
<dbReference type="Proteomes" id="UP001595955">
    <property type="component" value="Unassembled WGS sequence"/>
</dbReference>